<dbReference type="Proteomes" id="UP000823922">
    <property type="component" value="Unassembled WGS sequence"/>
</dbReference>
<dbReference type="SUPFAM" id="SSF53850">
    <property type="entry name" value="Periplasmic binding protein-like II"/>
    <property type="match status" value="1"/>
</dbReference>
<dbReference type="Gene3D" id="1.10.10.10">
    <property type="entry name" value="Winged helix-like DNA-binding domain superfamily/Winged helix DNA-binding domain"/>
    <property type="match status" value="1"/>
</dbReference>
<evidence type="ECO:0000256" key="4">
    <source>
        <dbReference type="ARBA" id="ARBA00023163"/>
    </source>
</evidence>
<name>A0A9D2QF90_9FIRM</name>
<dbReference type="SUPFAM" id="SSF46785">
    <property type="entry name" value="Winged helix' DNA-binding domain"/>
    <property type="match status" value="1"/>
</dbReference>
<evidence type="ECO:0000256" key="3">
    <source>
        <dbReference type="ARBA" id="ARBA00023125"/>
    </source>
</evidence>
<sequence>MAVSLDFYKTFYYAAKYGSFTEAAKALYVTQPTVTHAISCLERELGCALFVRSRKGAALTPEGSLLYEHVRAAFDHLQEAEKTLQDRKALLSGQVRIGASETTLHFFLLPCLRNYRRLYPGVRLKVSNGTTPQALAALREGTIDCAILVMRRDYRSILQPQDLMRVVALADFQDIFIAGNDFSVLKDRAVTPEELTAYPFIAMEPGTLTRQCMDDFFLRFHLNVVPDIELATTDLIVPVAAHNLGIGFVPEPFAARALSEGSVFSIRLTEPVPPRQICLVYRTDLPLSIAAQAFLRLLSVQKTEPVNEAESTARPSSRPPE</sequence>
<feature type="domain" description="HTH lysR-type" evidence="5">
    <location>
        <begin position="9"/>
        <end position="60"/>
    </location>
</feature>
<dbReference type="CDD" id="cd05466">
    <property type="entry name" value="PBP2_LTTR_substrate"/>
    <property type="match status" value="1"/>
</dbReference>
<evidence type="ECO:0000256" key="1">
    <source>
        <dbReference type="ARBA" id="ARBA00009437"/>
    </source>
</evidence>
<dbReference type="FunFam" id="1.10.10.10:FF:000001">
    <property type="entry name" value="LysR family transcriptional regulator"/>
    <property type="match status" value="1"/>
</dbReference>
<proteinExistence type="inferred from homology"/>
<dbReference type="InterPro" id="IPR036388">
    <property type="entry name" value="WH-like_DNA-bd_sf"/>
</dbReference>
<comment type="similarity">
    <text evidence="1">Belongs to the LysR transcriptional regulatory family.</text>
</comment>
<keyword evidence="2" id="KW-0805">Transcription regulation</keyword>
<dbReference type="Pfam" id="PF00126">
    <property type="entry name" value="HTH_1"/>
    <property type="match status" value="1"/>
</dbReference>
<keyword evidence="4" id="KW-0804">Transcription</keyword>
<dbReference type="GO" id="GO:0003700">
    <property type="term" value="F:DNA-binding transcription factor activity"/>
    <property type="evidence" value="ECO:0007669"/>
    <property type="project" value="InterPro"/>
</dbReference>
<reference evidence="6" key="1">
    <citation type="journal article" date="2021" name="PeerJ">
        <title>Extensive microbial diversity within the chicken gut microbiome revealed by metagenomics and culture.</title>
        <authorList>
            <person name="Gilroy R."/>
            <person name="Ravi A."/>
            <person name="Getino M."/>
            <person name="Pursley I."/>
            <person name="Horton D.L."/>
            <person name="Alikhan N.F."/>
            <person name="Baker D."/>
            <person name="Gharbi K."/>
            <person name="Hall N."/>
            <person name="Watson M."/>
            <person name="Adriaenssens E.M."/>
            <person name="Foster-Nyarko E."/>
            <person name="Jarju S."/>
            <person name="Secka A."/>
            <person name="Antonio M."/>
            <person name="Oren A."/>
            <person name="Chaudhuri R.R."/>
            <person name="La Ragione R."/>
            <person name="Hildebrand F."/>
            <person name="Pallen M.J."/>
        </authorList>
    </citation>
    <scope>NUCLEOTIDE SEQUENCE</scope>
    <source>
        <strain evidence="6">ChiBcec1-1630</strain>
    </source>
</reference>
<evidence type="ECO:0000313" key="6">
    <source>
        <dbReference type="EMBL" id="HJC86484.1"/>
    </source>
</evidence>
<evidence type="ECO:0000259" key="5">
    <source>
        <dbReference type="PROSITE" id="PS50931"/>
    </source>
</evidence>
<dbReference type="AlphaFoldDB" id="A0A9D2QF90"/>
<protein>
    <submittedName>
        <fullName evidence="6">LysR family transcriptional regulator</fullName>
    </submittedName>
</protein>
<dbReference type="PANTHER" id="PTHR30126">
    <property type="entry name" value="HTH-TYPE TRANSCRIPTIONAL REGULATOR"/>
    <property type="match status" value="1"/>
</dbReference>
<dbReference type="InterPro" id="IPR000847">
    <property type="entry name" value="LysR_HTH_N"/>
</dbReference>
<dbReference type="InterPro" id="IPR005119">
    <property type="entry name" value="LysR_subst-bd"/>
</dbReference>
<dbReference type="EMBL" id="DWVS01000018">
    <property type="protein sequence ID" value="HJC86484.1"/>
    <property type="molecule type" value="Genomic_DNA"/>
</dbReference>
<organism evidence="6 7">
    <name type="scientific">Candidatus Eisenbergiella intestinigallinarum</name>
    <dbReference type="NCBI Taxonomy" id="2838549"/>
    <lineage>
        <taxon>Bacteria</taxon>
        <taxon>Bacillati</taxon>
        <taxon>Bacillota</taxon>
        <taxon>Clostridia</taxon>
        <taxon>Lachnospirales</taxon>
        <taxon>Lachnospiraceae</taxon>
        <taxon>Eisenbergiella</taxon>
    </lineage>
</organism>
<dbReference type="PANTHER" id="PTHR30126:SF64">
    <property type="entry name" value="HTH-TYPE TRANSCRIPTIONAL REGULATOR CITR"/>
    <property type="match status" value="1"/>
</dbReference>
<dbReference type="Gene3D" id="3.40.190.290">
    <property type="match status" value="1"/>
</dbReference>
<keyword evidence="3" id="KW-0238">DNA-binding</keyword>
<dbReference type="InterPro" id="IPR036390">
    <property type="entry name" value="WH_DNA-bd_sf"/>
</dbReference>
<evidence type="ECO:0000313" key="7">
    <source>
        <dbReference type="Proteomes" id="UP000823922"/>
    </source>
</evidence>
<comment type="caution">
    <text evidence="6">The sequence shown here is derived from an EMBL/GenBank/DDBJ whole genome shotgun (WGS) entry which is preliminary data.</text>
</comment>
<evidence type="ECO:0000256" key="2">
    <source>
        <dbReference type="ARBA" id="ARBA00023015"/>
    </source>
</evidence>
<dbReference type="PROSITE" id="PS50931">
    <property type="entry name" value="HTH_LYSR"/>
    <property type="match status" value="1"/>
</dbReference>
<gene>
    <name evidence="6" type="ORF">H9926_00505</name>
</gene>
<accession>A0A9D2QF90</accession>
<reference evidence="6" key="2">
    <citation type="submission" date="2021-04" db="EMBL/GenBank/DDBJ databases">
        <authorList>
            <person name="Gilroy R."/>
        </authorList>
    </citation>
    <scope>NUCLEOTIDE SEQUENCE</scope>
    <source>
        <strain evidence="6">ChiBcec1-1630</strain>
    </source>
</reference>
<dbReference type="Pfam" id="PF03466">
    <property type="entry name" value="LysR_substrate"/>
    <property type="match status" value="1"/>
</dbReference>
<dbReference type="GO" id="GO:0000976">
    <property type="term" value="F:transcription cis-regulatory region binding"/>
    <property type="evidence" value="ECO:0007669"/>
    <property type="project" value="TreeGrafter"/>
</dbReference>
<dbReference type="PRINTS" id="PR00039">
    <property type="entry name" value="HTHLYSR"/>
</dbReference>